<keyword evidence="4 7" id="KW-0574">Periplasm</keyword>
<dbReference type="InterPro" id="IPR001853">
    <property type="entry name" value="DSBA-like_thioredoxin_dom"/>
</dbReference>
<feature type="signal peptide" evidence="9">
    <location>
        <begin position="1"/>
        <end position="19"/>
    </location>
</feature>
<gene>
    <name evidence="11" type="ORF">APB76_22365</name>
</gene>
<dbReference type="EMBL" id="LLEI02000091">
    <property type="protein sequence ID" value="OAJ92105.1"/>
    <property type="molecule type" value="Genomic_DNA"/>
</dbReference>
<evidence type="ECO:0000256" key="6">
    <source>
        <dbReference type="ARBA" id="ARBA00023284"/>
    </source>
</evidence>
<dbReference type="Gene3D" id="3.40.30.10">
    <property type="entry name" value="Glutaredoxin"/>
    <property type="match status" value="1"/>
</dbReference>
<keyword evidence="6" id="KW-0676">Redox-active center</keyword>
<feature type="domain" description="Thioredoxin" evidence="10">
    <location>
        <begin position="6"/>
        <end position="198"/>
    </location>
</feature>
<dbReference type="SUPFAM" id="SSF52833">
    <property type="entry name" value="Thioredoxin-like"/>
    <property type="match status" value="1"/>
</dbReference>
<dbReference type="PIRSF" id="PIRSF001488">
    <property type="entry name" value="Tdi_protein"/>
    <property type="match status" value="1"/>
</dbReference>
<reference evidence="11 12" key="1">
    <citation type="journal article" date="2016" name="Syst. Appl. Microbiol.">
        <title>Vibrio bivalvicida sp. nov., a novel larval pathogen for bivalve molluscs reared in a hatchery.</title>
        <authorList>
            <person name="Dubert J."/>
            <person name="Romalde J.L."/>
            <person name="Prado S."/>
            <person name="Barja J.L."/>
        </authorList>
    </citation>
    <scope>NUCLEOTIDE SEQUENCE [LARGE SCALE GENOMIC DNA]</scope>
    <source>
        <strain evidence="11 12">605</strain>
    </source>
</reference>
<evidence type="ECO:0000256" key="2">
    <source>
        <dbReference type="ARBA" id="ARBA00005791"/>
    </source>
</evidence>
<name>A0A177XV06_9VIBR</name>
<dbReference type="InterPro" id="IPR023205">
    <property type="entry name" value="DsbA/DsbL"/>
</dbReference>
<dbReference type="PROSITE" id="PS51352">
    <property type="entry name" value="THIOREDOXIN_2"/>
    <property type="match status" value="1"/>
</dbReference>
<feature type="disulfide bond" description="Redox-active" evidence="8">
    <location>
        <begin position="49"/>
        <end position="52"/>
    </location>
</feature>
<dbReference type="PANTHER" id="PTHR35891">
    <property type="entry name" value="THIOL:DISULFIDE INTERCHANGE PROTEIN DSBA"/>
    <property type="match status" value="1"/>
</dbReference>
<dbReference type="AlphaFoldDB" id="A0A177XV06"/>
<comment type="subcellular location">
    <subcellularLocation>
        <location evidence="1 7">Periplasm</location>
    </subcellularLocation>
</comment>
<evidence type="ECO:0000256" key="7">
    <source>
        <dbReference type="PIRNR" id="PIRNR001488"/>
    </source>
</evidence>
<protein>
    <recommendedName>
        <fullName evidence="7">Thiol:disulfide interchange protein</fullName>
    </recommendedName>
</protein>
<dbReference type="CDD" id="cd03019">
    <property type="entry name" value="DsbA_DsbA"/>
    <property type="match status" value="1"/>
</dbReference>
<dbReference type="PANTHER" id="PTHR35891:SF2">
    <property type="entry name" value="THIOL:DISULFIDE INTERCHANGE PROTEIN DSBA"/>
    <property type="match status" value="1"/>
</dbReference>
<accession>A0A177XV06</accession>
<dbReference type="PROSITE" id="PS00194">
    <property type="entry name" value="THIOREDOXIN_1"/>
    <property type="match status" value="1"/>
</dbReference>
<comment type="similarity">
    <text evidence="2">Belongs to the thioredoxin family. DsbA subfamily.</text>
</comment>
<dbReference type="InterPro" id="IPR036249">
    <property type="entry name" value="Thioredoxin-like_sf"/>
</dbReference>
<dbReference type="Proteomes" id="UP000078406">
    <property type="component" value="Unassembled WGS sequence"/>
</dbReference>
<evidence type="ECO:0000313" key="11">
    <source>
        <dbReference type="EMBL" id="OAJ92105.1"/>
    </source>
</evidence>
<dbReference type="GO" id="GO:0015036">
    <property type="term" value="F:disulfide oxidoreductase activity"/>
    <property type="evidence" value="ECO:0007669"/>
    <property type="project" value="UniProtKB-ARBA"/>
</dbReference>
<dbReference type="RefSeq" id="WP_054962598.1">
    <property type="nucleotide sequence ID" value="NZ_LLEI02000091.1"/>
</dbReference>
<dbReference type="InterPro" id="IPR017937">
    <property type="entry name" value="Thioredoxin_CS"/>
</dbReference>
<proteinExistence type="inferred from homology"/>
<evidence type="ECO:0000256" key="9">
    <source>
        <dbReference type="SAM" id="SignalP"/>
    </source>
</evidence>
<evidence type="ECO:0000256" key="8">
    <source>
        <dbReference type="PIRSR" id="PIRSR001488-1"/>
    </source>
</evidence>
<dbReference type="InterPro" id="IPR013766">
    <property type="entry name" value="Thioredoxin_domain"/>
</dbReference>
<keyword evidence="3 9" id="KW-0732">Signal</keyword>
<evidence type="ECO:0000259" key="10">
    <source>
        <dbReference type="PROSITE" id="PS51352"/>
    </source>
</evidence>
<evidence type="ECO:0000256" key="5">
    <source>
        <dbReference type="ARBA" id="ARBA00023157"/>
    </source>
</evidence>
<keyword evidence="5 7" id="KW-1015">Disulfide bond</keyword>
<evidence type="ECO:0000313" key="12">
    <source>
        <dbReference type="Proteomes" id="UP000078406"/>
    </source>
</evidence>
<evidence type="ECO:0000256" key="3">
    <source>
        <dbReference type="ARBA" id="ARBA00022729"/>
    </source>
</evidence>
<evidence type="ECO:0000256" key="4">
    <source>
        <dbReference type="ARBA" id="ARBA00022764"/>
    </source>
</evidence>
<dbReference type="GO" id="GO:0042597">
    <property type="term" value="C:periplasmic space"/>
    <property type="evidence" value="ECO:0007669"/>
    <property type="project" value="UniProtKB-SubCell"/>
</dbReference>
<dbReference type="InterPro" id="IPR050824">
    <property type="entry name" value="Thiol_disulfide_DsbA"/>
</dbReference>
<comment type="caution">
    <text evidence="11">The sequence shown here is derived from an EMBL/GenBank/DDBJ whole genome shotgun (WGS) entry which is preliminary data.</text>
</comment>
<sequence>MKKLFTLFSSLIVALSVQAAQFEEGTHYKVLDTDKSATPKVTEFFSFYCPHCYKFEPVVENLKASLPENAKLEKVHVAFMGSNMAVPMAKSYATMVALDAEKTMVPAMFKQIHELRNAPKDEQALRQTFIDNGIDAEKFDATYNSFVVNSMQRGFDKQFANSTLTGVPGVLVNNKYIVKADQIRSFEEYNQLVNYLLTL</sequence>
<evidence type="ECO:0000256" key="1">
    <source>
        <dbReference type="ARBA" id="ARBA00004418"/>
    </source>
</evidence>
<feature type="chain" id="PRO_5008079202" description="Thiol:disulfide interchange protein" evidence="9">
    <location>
        <begin position="20"/>
        <end position="199"/>
    </location>
</feature>
<organism evidence="11 12">
    <name type="scientific">Vibrio bivalvicida</name>
    <dbReference type="NCBI Taxonomy" id="1276888"/>
    <lineage>
        <taxon>Bacteria</taxon>
        <taxon>Pseudomonadati</taxon>
        <taxon>Pseudomonadota</taxon>
        <taxon>Gammaproteobacteria</taxon>
        <taxon>Vibrionales</taxon>
        <taxon>Vibrionaceae</taxon>
        <taxon>Vibrio</taxon>
        <taxon>Vibrio oreintalis group</taxon>
    </lineage>
</organism>
<dbReference type="Pfam" id="PF01323">
    <property type="entry name" value="DSBA"/>
    <property type="match status" value="1"/>
</dbReference>